<dbReference type="InterPro" id="IPR029064">
    <property type="entry name" value="Ribosomal_eL30-like_sf"/>
</dbReference>
<sequence length="81" mass="8715">RCFAQSVVLAADLSPISIVKDLGYQCERNCLPQVYVQSVVGLGRAFGTWRAVAVTSVVVGGNSDMWDAIEGMDDDHITRGV</sequence>
<evidence type="ECO:0000259" key="1">
    <source>
        <dbReference type="Pfam" id="PF01248"/>
    </source>
</evidence>
<feature type="domain" description="Ribosomal protein eL8/eL30/eS12/Gadd45" evidence="1">
    <location>
        <begin position="4"/>
        <end position="64"/>
    </location>
</feature>
<gene>
    <name evidence="2" type="ORF">BCR34DRAFT_472895</name>
</gene>
<dbReference type="Gene3D" id="3.30.1330.30">
    <property type="match status" value="1"/>
</dbReference>
<dbReference type="AlphaFoldDB" id="A0A1Y2A8D8"/>
<dbReference type="Proteomes" id="UP000193144">
    <property type="component" value="Unassembled WGS sequence"/>
</dbReference>
<keyword evidence="3" id="KW-1185">Reference proteome</keyword>
<dbReference type="EMBL" id="MCFA01000005">
    <property type="protein sequence ID" value="ORY18783.1"/>
    <property type="molecule type" value="Genomic_DNA"/>
</dbReference>
<evidence type="ECO:0000313" key="3">
    <source>
        <dbReference type="Proteomes" id="UP000193144"/>
    </source>
</evidence>
<protein>
    <recommendedName>
        <fullName evidence="1">Ribosomal protein eL8/eL30/eS12/Gadd45 domain-containing protein</fullName>
    </recommendedName>
</protein>
<organism evidence="2 3">
    <name type="scientific">Clohesyomyces aquaticus</name>
    <dbReference type="NCBI Taxonomy" id="1231657"/>
    <lineage>
        <taxon>Eukaryota</taxon>
        <taxon>Fungi</taxon>
        <taxon>Dikarya</taxon>
        <taxon>Ascomycota</taxon>
        <taxon>Pezizomycotina</taxon>
        <taxon>Dothideomycetes</taxon>
        <taxon>Pleosporomycetidae</taxon>
        <taxon>Pleosporales</taxon>
        <taxon>Lindgomycetaceae</taxon>
        <taxon>Clohesyomyces</taxon>
    </lineage>
</organism>
<feature type="non-terminal residue" evidence="2">
    <location>
        <position position="1"/>
    </location>
</feature>
<dbReference type="SUPFAM" id="SSF55315">
    <property type="entry name" value="L30e-like"/>
    <property type="match status" value="1"/>
</dbReference>
<dbReference type="InterPro" id="IPR004038">
    <property type="entry name" value="Ribosomal_eL8/eL30/eS12/Gad45"/>
</dbReference>
<reference evidence="2 3" key="1">
    <citation type="submission" date="2016-07" db="EMBL/GenBank/DDBJ databases">
        <title>Pervasive Adenine N6-methylation of Active Genes in Fungi.</title>
        <authorList>
            <consortium name="DOE Joint Genome Institute"/>
            <person name="Mondo S.J."/>
            <person name="Dannebaum R.O."/>
            <person name="Kuo R.C."/>
            <person name="Labutti K."/>
            <person name="Haridas S."/>
            <person name="Kuo A."/>
            <person name="Salamov A."/>
            <person name="Ahrendt S.R."/>
            <person name="Lipzen A."/>
            <person name="Sullivan W."/>
            <person name="Andreopoulos W.B."/>
            <person name="Clum A."/>
            <person name="Lindquist E."/>
            <person name="Daum C."/>
            <person name="Ramamoorthy G.K."/>
            <person name="Gryganskyi A."/>
            <person name="Culley D."/>
            <person name="Magnuson J.K."/>
            <person name="James T.Y."/>
            <person name="O'Malley M.A."/>
            <person name="Stajich J.E."/>
            <person name="Spatafora J.W."/>
            <person name="Visel A."/>
            <person name="Grigoriev I.V."/>
        </authorList>
    </citation>
    <scope>NUCLEOTIDE SEQUENCE [LARGE SCALE GENOMIC DNA]</scope>
    <source>
        <strain evidence="2 3">CBS 115471</strain>
    </source>
</reference>
<proteinExistence type="predicted"/>
<dbReference type="Pfam" id="PF01248">
    <property type="entry name" value="Ribosomal_L7Ae"/>
    <property type="match status" value="1"/>
</dbReference>
<dbReference type="STRING" id="1231657.A0A1Y2A8D8"/>
<evidence type="ECO:0000313" key="2">
    <source>
        <dbReference type="EMBL" id="ORY18783.1"/>
    </source>
</evidence>
<accession>A0A1Y2A8D8</accession>
<name>A0A1Y2A8D8_9PLEO</name>
<comment type="caution">
    <text evidence="2">The sequence shown here is derived from an EMBL/GenBank/DDBJ whole genome shotgun (WGS) entry which is preliminary data.</text>
</comment>